<dbReference type="EMBL" id="JAHLZF010000003">
    <property type="protein sequence ID" value="MBU6080017.1"/>
    <property type="molecule type" value="Genomic_DNA"/>
</dbReference>
<protein>
    <submittedName>
        <fullName evidence="1">Uncharacterized protein</fullName>
    </submittedName>
</protein>
<organism evidence="1 2">
    <name type="scientific">Allobacillus halotolerans</name>
    <dbReference type="NCBI Taxonomy" id="570278"/>
    <lineage>
        <taxon>Bacteria</taxon>
        <taxon>Bacillati</taxon>
        <taxon>Bacillota</taxon>
        <taxon>Bacilli</taxon>
        <taxon>Bacillales</taxon>
        <taxon>Bacillaceae</taxon>
        <taxon>Allobacillus</taxon>
    </lineage>
</organism>
<evidence type="ECO:0000313" key="2">
    <source>
        <dbReference type="Proteomes" id="UP000812672"/>
    </source>
</evidence>
<keyword evidence="2" id="KW-1185">Reference proteome</keyword>
<accession>A0ABS6GNL1</accession>
<comment type="caution">
    <text evidence="1">The sequence shown here is derived from an EMBL/GenBank/DDBJ whole genome shotgun (WGS) entry which is preliminary data.</text>
</comment>
<reference evidence="1 2" key="1">
    <citation type="journal article" date="2011" name="Int. J. Syst. Evol. Microbiol.">
        <title>Allobacillus halotolerans gen. nov., sp. nov. isolated from shrimp paste.</title>
        <authorList>
            <person name="Sheu S.Y."/>
            <person name="Arun A.B."/>
            <person name="Jiang S.R."/>
            <person name="Young C.C."/>
            <person name="Chen W.M."/>
        </authorList>
    </citation>
    <scope>NUCLEOTIDE SEQUENCE [LARGE SCALE GENOMIC DNA]</scope>
    <source>
        <strain evidence="1 2">LMG 24826</strain>
    </source>
</reference>
<gene>
    <name evidence="1" type="ORF">KQ486_03205</name>
</gene>
<evidence type="ECO:0000313" key="1">
    <source>
        <dbReference type="EMBL" id="MBU6080017.1"/>
    </source>
</evidence>
<proteinExistence type="predicted"/>
<dbReference type="RefSeq" id="WP_216686779.1">
    <property type="nucleotide sequence ID" value="NZ_CAUPKR010000002.1"/>
</dbReference>
<name>A0ABS6GNL1_9BACI</name>
<dbReference type="Proteomes" id="UP000812672">
    <property type="component" value="Unassembled WGS sequence"/>
</dbReference>
<sequence>MLYTIDRVQFAHTNQKYYFFEFMEVTDINMLTIDNQLPTQQQFWERLFNMISEVEQKKVNFLLSFQHAIRVFIFYQRDLNKYIRIELDPFVSKTIGAILNFSQLQQWFRGLNNIDGQSNSKGLGAARDANIDSYVNGLLKSLYNNDQFQDDNGLILTKDLLNGDSTKGFDLDLFQFVPSTNEYIVYEFLKRENQYINNIKAHPMRYSWTNRWNDNKQKYISLWNISQHLGGRLILVNYSDNLNEKVSLIEVKGLDINKGITAETKYCMSRHVFLGWLHDMNHYSSKNNDYFSDFKKAEYDESFFDNFSENKKQKYGAEFSNIFI</sequence>